<evidence type="ECO:0000256" key="6">
    <source>
        <dbReference type="ARBA" id="ARBA00022741"/>
    </source>
</evidence>
<reference evidence="13 14" key="1">
    <citation type="submission" date="2020-09" db="EMBL/GenBank/DDBJ databases">
        <title>Photobacterium sp. CAU 1568 isolated from sand of Sido Beach.</title>
        <authorList>
            <person name="Kim W."/>
        </authorList>
    </citation>
    <scope>NUCLEOTIDE SEQUENCE [LARGE SCALE GENOMIC DNA]</scope>
    <source>
        <strain evidence="13 14">CAU 1568</strain>
    </source>
</reference>
<dbReference type="InterPro" id="IPR002575">
    <property type="entry name" value="Aminoglycoside_PTrfase"/>
</dbReference>
<dbReference type="HAMAP" id="MF_01497">
    <property type="entry name" value="SrkA_kinase"/>
    <property type="match status" value="1"/>
</dbReference>
<evidence type="ECO:0000313" key="14">
    <source>
        <dbReference type="Proteomes" id="UP000649768"/>
    </source>
</evidence>
<keyword evidence="5 11" id="KW-0479">Metal-binding</keyword>
<dbReference type="PANTHER" id="PTHR39573:SF1">
    <property type="entry name" value="STRESS RESPONSE KINASE A"/>
    <property type="match status" value="1"/>
</dbReference>
<keyword evidence="7 11" id="KW-0418">Kinase</keyword>
<evidence type="ECO:0000313" key="13">
    <source>
        <dbReference type="EMBL" id="MBD8515043.1"/>
    </source>
</evidence>
<comment type="similarity">
    <text evidence="11">Belongs to the SrkA/RdoA protein kinase family.</text>
</comment>
<evidence type="ECO:0000256" key="7">
    <source>
        <dbReference type="ARBA" id="ARBA00022777"/>
    </source>
</evidence>
<keyword evidence="1 11" id="KW-0963">Cytoplasm</keyword>
<keyword evidence="6 11" id="KW-0547">Nucleotide-binding</keyword>
<evidence type="ECO:0000256" key="4">
    <source>
        <dbReference type="ARBA" id="ARBA00022679"/>
    </source>
</evidence>
<dbReference type="Proteomes" id="UP000649768">
    <property type="component" value="Unassembled WGS sequence"/>
</dbReference>
<comment type="subunit">
    <text evidence="11">Monomer.</text>
</comment>
<dbReference type="SUPFAM" id="SSF56112">
    <property type="entry name" value="Protein kinase-like (PK-like)"/>
    <property type="match status" value="1"/>
</dbReference>
<dbReference type="EMBL" id="JACYTP010000019">
    <property type="protein sequence ID" value="MBD8515043.1"/>
    <property type="molecule type" value="Genomic_DNA"/>
</dbReference>
<evidence type="ECO:0000256" key="1">
    <source>
        <dbReference type="ARBA" id="ARBA00022490"/>
    </source>
</evidence>
<evidence type="ECO:0000256" key="3">
    <source>
        <dbReference type="ARBA" id="ARBA00022553"/>
    </source>
</evidence>
<protein>
    <recommendedName>
        <fullName evidence="11">Stress response kinase A</fullName>
        <ecNumber evidence="11">2.7.11.1</ecNumber>
    </recommendedName>
    <alternativeName>
        <fullName evidence="11">Serine/threonine-protein kinase SrkA</fullName>
    </alternativeName>
</protein>
<evidence type="ECO:0000256" key="5">
    <source>
        <dbReference type="ARBA" id="ARBA00022723"/>
    </source>
</evidence>
<dbReference type="NCBIfam" id="NF008738">
    <property type="entry name" value="PRK11768.1"/>
    <property type="match status" value="1"/>
</dbReference>
<feature type="binding site" evidence="11">
    <location>
        <position position="218"/>
    </location>
    <ligand>
        <name>Mg(2+)</name>
        <dbReference type="ChEBI" id="CHEBI:18420"/>
    </ligand>
</feature>
<keyword evidence="2 11" id="KW-0723">Serine/threonine-protein kinase</keyword>
<keyword evidence="3 11" id="KW-0597">Phosphoprotein</keyword>
<feature type="binding site" evidence="11">
    <location>
        <position position="207"/>
    </location>
    <ligand>
        <name>Mg(2+)</name>
        <dbReference type="ChEBI" id="CHEBI:18420"/>
    </ligand>
</feature>
<dbReference type="Gene3D" id="1.10.510.10">
    <property type="entry name" value="Transferase(Phosphotransferase) domain 1"/>
    <property type="match status" value="1"/>
</dbReference>
<proteinExistence type="inferred from homology"/>
<feature type="active site" description="Proton acceptor" evidence="11">
    <location>
        <position position="202"/>
    </location>
</feature>
<dbReference type="RefSeq" id="WP_192017627.1">
    <property type="nucleotide sequence ID" value="NZ_JACYTP010000019.1"/>
</dbReference>
<name>A0ABR9BR70_9GAMM</name>
<evidence type="ECO:0000256" key="10">
    <source>
        <dbReference type="ARBA" id="ARBA00023016"/>
    </source>
</evidence>
<feature type="site" description="ATP" evidence="11">
    <location>
        <position position="37"/>
    </location>
</feature>
<feature type="domain" description="Aminoglycoside phosphotransferase" evidence="12">
    <location>
        <begin position="34"/>
        <end position="265"/>
    </location>
</feature>
<evidence type="ECO:0000256" key="8">
    <source>
        <dbReference type="ARBA" id="ARBA00022840"/>
    </source>
</evidence>
<comment type="function">
    <text evidence="11">A protein kinase that phosphorylates Ser and Thr residues. Probably acts to suppress the effects of stress linked to accumulation of reactive oxygen species. Probably involved in the extracytoplasmic stress response.</text>
</comment>
<comment type="catalytic activity">
    <reaction evidence="11">
        <text>L-threonyl-[protein] + ATP = O-phospho-L-threonyl-[protein] + ADP + H(+)</text>
        <dbReference type="Rhea" id="RHEA:46608"/>
        <dbReference type="Rhea" id="RHEA-COMP:11060"/>
        <dbReference type="Rhea" id="RHEA-COMP:11605"/>
        <dbReference type="ChEBI" id="CHEBI:15378"/>
        <dbReference type="ChEBI" id="CHEBI:30013"/>
        <dbReference type="ChEBI" id="CHEBI:30616"/>
        <dbReference type="ChEBI" id="CHEBI:61977"/>
        <dbReference type="ChEBI" id="CHEBI:456216"/>
        <dbReference type="EC" id="2.7.11.1"/>
    </reaction>
</comment>
<keyword evidence="14" id="KW-1185">Reference proteome</keyword>
<evidence type="ECO:0000256" key="9">
    <source>
        <dbReference type="ARBA" id="ARBA00022842"/>
    </source>
</evidence>
<organism evidence="13 14">
    <name type="scientific">Photobacterium arenosum</name>
    <dbReference type="NCBI Taxonomy" id="2774143"/>
    <lineage>
        <taxon>Bacteria</taxon>
        <taxon>Pseudomonadati</taxon>
        <taxon>Pseudomonadota</taxon>
        <taxon>Gammaproteobacteria</taxon>
        <taxon>Vibrionales</taxon>
        <taxon>Vibrionaceae</taxon>
        <taxon>Photobacterium</taxon>
    </lineage>
</organism>
<evidence type="ECO:0000259" key="12">
    <source>
        <dbReference type="Pfam" id="PF01636"/>
    </source>
</evidence>
<keyword evidence="8 11" id="KW-0067">ATP-binding</keyword>
<evidence type="ECO:0000256" key="2">
    <source>
        <dbReference type="ARBA" id="ARBA00022527"/>
    </source>
</evidence>
<dbReference type="GO" id="GO:0004674">
    <property type="term" value="F:protein serine/threonine kinase activity"/>
    <property type="evidence" value="ECO:0007669"/>
    <property type="project" value="UniProtKB-KW"/>
</dbReference>
<dbReference type="Gene3D" id="3.30.200.70">
    <property type="match status" value="1"/>
</dbReference>
<dbReference type="Gene3D" id="1.20.1270.170">
    <property type="match status" value="1"/>
</dbReference>
<gene>
    <name evidence="11" type="primary">srkA</name>
    <name evidence="13" type="ORF">IFO68_20395</name>
</gene>
<comment type="catalytic activity">
    <reaction evidence="11">
        <text>L-seryl-[protein] + ATP = O-phospho-L-seryl-[protein] + ADP + H(+)</text>
        <dbReference type="Rhea" id="RHEA:17989"/>
        <dbReference type="Rhea" id="RHEA-COMP:9863"/>
        <dbReference type="Rhea" id="RHEA-COMP:11604"/>
        <dbReference type="ChEBI" id="CHEBI:15378"/>
        <dbReference type="ChEBI" id="CHEBI:29999"/>
        <dbReference type="ChEBI" id="CHEBI:30616"/>
        <dbReference type="ChEBI" id="CHEBI:83421"/>
        <dbReference type="ChEBI" id="CHEBI:456216"/>
        <dbReference type="EC" id="2.7.11.1"/>
    </reaction>
</comment>
<dbReference type="InterPro" id="IPR011009">
    <property type="entry name" value="Kinase-like_dom_sf"/>
</dbReference>
<dbReference type="EC" id="2.7.11.1" evidence="11"/>
<keyword evidence="10 11" id="KW-0346">Stress response</keyword>
<comment type="subcellular location">
    <subcellularLocation>
        <location evidence="11">Cytoplasm</location>
    </subcellularLocation>
</comment>
<accession>A0ABR9BR70</accession>
<keyword evidence="4 11" id="KW-0808">Transferase</keyword>
<dbReference type="PANTHER" id="PTHR39573">
    <property type="entry name" value="STRESS RESPONSE KINASE A"/>
    <property type="match status" value="1"/>
</dbReference>
<dbReference type="InterPro" id="IPR032882">
    <property type="entry name" value="SrkA/RdoA"/>
</dbReference>
<comment type="cofactor">
    <cofactor evidence="11">
        <name>Mg(2+)</name>
        <dbReference type="ChEBI" id="CHEBI:18420"/>
    </cofactor>
</comment>
<feature type="active site" evidence="11">
    <location>
        <position position="218"/>
    </location>
</feature>
<comment type="caution">
    <text evidence="13">The sequence shown here is derived from an EMBL/GenBank/DDBJ whole genome shotgun (WGS) entry which is preliminary data.</text>
</comment>
<keyword evidence="9 11" id="KW-0460">Magnesium</keyword>
<dbReference type="Pfam" id="PF01636">
    <property type="entry name" value="APH"/>
    <property type="match status" value="1"/>
</dbReference>
<evidence type="ECO:0000256" key="11">
    <source>
        <dbReference type="HAMAP-Rule" id="MF_01497"/>
    </source>
</evidence>
<sequence length="329" mass="37982">MTALDDFSFADLTPDLLLNALESTGIYASSGLLPLNSYENRVYQFSSDDGRRYVAKFYRPQRWSDAQIQEEHDFAAELAAQEIPLAAPLVMNGQTLHHYEHHRFALFPSVGGRQFEVDNADQLEQVGRFLGRIHKVGQRTLFSHRPTIGLEEYLVQPRLVLEQSGFIPTHLESAFFGDLDRLIALLSERWHSDWQSQRIHGDCHPGNILWRDGPLFVDLDDARNGPAVQDLWMLLNGSRQDQLMQLDTLLEAYGEFADFDPRELQLIEPLRGLRLVHYMAWLAKRWQDPAFPRAFPWFADAKYWEGQVLAIKEQLAALEEPPLQLMPQW</sequence>